<reference evidence="2" key="1">
    <citation type="journal article" date="2020" name="Stud. Mycol.">
        <title>101 Dothideomycetes genomes: a test case for predicting lifestyles and emergence of pathogens.</title>
        <authorList>
            <person name="Haridas S."/>
            <person name="Albert R."/>
            <person name="Binder M."/>
            <person name="Bloem J."/>
            <person name="Labutti K."/>
            <person name="Salamov A."/>
            <person name="Andreopoulos B."/>
            <person name="Baker S."/>
            <person name="Barry K."/>
            <person name="Bills G."/>
            <person name="Bluhm B."/>
            <person name="Cannon C."/>
            <person name="Castanera R."/>
            <person name="Culley D."/>
            <person name="Daum C."/>
            <person name="Ezra D."/>
            <person name="Gonzalez J."/>
            <person name="Henrissat B."/>
            <person name="Kuo A."/>
            <person name="Liang C."/>
            <person name="Lipzen A."/>
            <person name="Lutzoni F."/>
            <person name="Magnuson J."/>
            <person name="Mondo S."/>
            <person name="Nolan M."/>
            <person name="Ohm R."/>
            <person name="Pangilinan J."/>
            <person name="Park H.-J."/>
            <person name="Ramirez L."/>
            <person name="Alfaro M."/>
            <person name="Sun H."/>
            <person name="Tritt A."/>
            <person name="Yoshinaga Y."/>
            <person name="Zwiers L.-H."/>
            <person name="Turgeon B."/>
            <person name="Goodwin S."/>
            <person name="Spatafora J."/>
            <person name="Crous P."/>
            <person name="Grigoriev I."/>
        </authorList>
    </citation>
    <scope>NUCLEOTIDE SEQUENCE</scope>
    <source>
        <strain evidence="2">CBS 627.86</strain>
    </source>
</reference>
<organism evidence="2 3">
    <name type="scientific">Lophiotrema nucula</name>
    <dbReference type="NCBI Taxonomy" id="690887"/>
    <lineage>
        <taxon>Eukaryota</taxon>
        <taxon>Fungi</taxon>
        <taxon>Dikarya</taxon>
        <taxon>Ascomycota</taxon>
        <taxon>Pezizomycotina</taxon>
        <taxon>Dothideomycetes</taxon>
        <taxon>Pleosporomycetidae</taxon>
        <taxon>Pleosporales</taxon>
        <taxon>Lophiotremataceae</taxon>
        <taxon>Lophiotrema</taxon>
    </lineage>
</organism>
<dbReference type="InterPro" id="IPR010730">
    <property type="entry name" value="HET"/>
</dbReference>
<accession>A0A6A5ZF19</accession>
<dbReference type="EMBL" id="ML977318">
    <property type="protein sequence ID" value="KAF2117694.1"/>
    <property type="molecule type" value="Genomic_DNA"/>
</dbReference>
<evidence type="ECO:0000259" key="1">
    <source>
        <dbReference type="Pfam" id="PF06985"/>
    </source>
</evidence>
<dbReference type="AlphaFoldDB" id="A0A6A5ZF19"/>
<dbReference type="OrthoDB" id="5428863at2759"/>
<proteinExistence type="predicted"/>
<feature type="domain" description="Heterokaryon incompatibility" evidence="1">
    <location>
        <begin position="89"/>
        <end position="249"/>
    </location>
</feature>
<dbReference type="PANTHER" id="PTHR33112">
    <property type="entry name" value="DOMAIN PROTEIN, PUTATIVE-RELATED"/>
    <property type="match status" value="1"/>
</dbReference>
<keyword evidence="3" id="KW-1185">Reference proteome</keyword>
<dbReference type="Proteomes" id="UP000799770">
    <property type="component" value="Unassembled WGS sequence"/>
</dbReference>
<gene>
    <name evidence="2" type="ORF">BDV96DRAFT_399870</name>
</gene>
<protein>
    <submittedName>
        <fullName evidence="2">Heterokaryon incompatibility protein-domain-containing protein</fullName>
    </submittedName>
</protein>
<dbReference type="Pfam" id="PF06985">
    <property type="entry name" value="HET"/>
    <property type="match status" value="1"/>
</dbReference>
<evidence type="ECO:0000313" key="3">
    <source>
        <dbReference type="Proteomes" id="UP000799770"/>
    </source>
</evidence>
<sequence>MVWPSTLQQTSKDGPEAQNTVTRNVVGLLKSTTVINPASVRSWLRKCEEHHGRQCNGKPLGSSNEPIDDMVLIDVVNNKLVDGTNIERYVALSYVWGGWGGANVFLGSTHSHHVVMRTGEFPLGAFQLQDKRLPKTIKQAMDLTRSIGEKYLWCDALCVTQEESEASNRVRVRQISQMDKIYSRAVFTIVVLSGKHGDEMIPGVQRGSRQPIVTVSRPDVGLAFIARTPDVGLLAKDTVYQSRAWTFQEQLLSRRCLFITESQVYFNCTVGCFREDEDVFSRLTSTSLPPQPTVSASTLWPMLQNSDPVQLYYKIVTDYTTRKLTKHTDVLNAFQGISKVLEKHHRTGYSLGIPLRYFNQALLFIPSSRICKRNYLPSWTWAAYTGQVCFEWPFSTSSQTRSGKMHVLQSLIQNFAYEHLDESELQSHLTNHYILYTSEEFLPPFTHLRQGRYLSYLFMQYILMLFYALKARLRALAPHLHGSNTLESWQAEFAGDGFSRYSRIFDNAPLTRGPTAYELADFYANFAFAAPSVLSTGYPKAQTKLLEKWPFNSIAQGAAREITGRDSSSTADHESLPWCSDWVPTRIELQEDLAKPKLFAKHLSLFFWAHTIAFDAKCIQGGQLYRSGFSSSSLYTTTRDGRIQCTIETLAFSEHGGITPGIEIQPASIMYNVDGQLEFLDGTARHFCGIVLDNEEDCVSRIAYESCRLILLSKTLMDDEELWQNCMVVAKSRSDSRFWRRIAIARLIPGINWVTAPTAEFMHISLV</sequence>
<evidence type="ECO:0000313" key="2">
    <source>
        <dbReference type="EMBL" id="KAF2117694.1"/>
    </source>
</evidence>
<name>A0A6A5ZF19_9PLEO</name>
<dbReference type="PANTHER" id="PTHR33112:SF12">
    <property type="entry name" value="HETEROKARYON INCOMPATIBILITY DOMAIN-CONTAINING PROTEIN"/>
    <property type="match status" value="1"/>
</dbReference>